<dbReference type="SMART" id="SM00694">
    <property type="entry name" value="DysFC"/>
    <property type="match status" value="2"/>
</dbReference>
<dbReference type="Pfam" id="PF19193">
    <property type="entry name" value="Tectonin"/>
    <property type="match status" value="1"/>
</dbReference>
<evidence type="ECO:0000313" key="7">
    <source>
        <dbReference type="Proteomes" id="UP000494163"/>
    </source>
</evidence>
<dbReference type="Proteomes" id="UP000494163">
    <property type="component" value="Chromosome 3L"/>
</dbReference>
<evidence type="ECO:0000256" key="1">
    <source>
        <dbReference type="ARBA" id="ARBA00005966"/>
    </source>
</evidence>
<keyword evidence="7" id="KW-1185">Reference proteome</keyword>
<dbReference type="SUPFAM" id="SSF49899">
    <property type="entry name" value="Concanavalin A-like lectins/glucanases"/>
    <property type="match status" value="1"/>
</dbReference>
<dbReference type="PANTHER" id="PTHR23250:SF1">
    <property type="entry name" value="TECTONIN BETA-PROPELLER REPEAT-CONTAINING PROTEIN 1"/>
    <property type="match status" value="1"/>
</dbReference>
<dbReference type="PROSITE" id="PS51304">
    <property type="entry name" value="GALECTIN"/>
    <property type="match status" value="1"/>
</dbReference>
<dbReference type="SMART" id="SM00693">
    <property type="entry name" value="DysFN"/>
    <property type="match status" value="2"/>
</dbReference>
<dbReference type="EMBL" id="CP012525">
    <property type="protein sequence ID" value="ALC43828.1"/>
    <property type="molecule type" value="Genomic_DNA"/>
</dbReference>
<protein>
    <submittedName>
        <fullName evidence="6">Pex23</fullName>
    </submittedName>
</protein>
<dbReference type="OrthoDB" id="72441at2759"/>
<dbReference type="Pfam" id="PF00337">
    <property type="entry name" value="Gal-bind_lectin"/>
    <property type="match status" value="1"/>
</dbReference>
<dbReference type="Pfam" id="PF06398">
    <property type="entry name" value="Pex24p"/>
    <property type="match status" value="1"/>
</dbReference>
<keyword evidence="2" id="KW-0430">Lectin</keyword>
<dbReference type="STRING" id="30019.A0A0M4E9M7"/>
<dbReference type="CDD" id="cd00070">
    <property type="entry name" value="GLECT"/>
    <property type="match status" value="1"/>
</dbReference>
<reference evidence="6 7" key="1">
    <citation type="submission" date="2015-08" db="EMBL/GenBank/DDBJ databases">
        <title>Ancestral chromatin configuration constrains chromatin evolution on differentiating sex chromosomes in Drosophila.</title>
        <authorList>
            <person name="Zhou Q."/>
            <person name="Bachtrog D."/>
        </authorList>
    </citation>
    <scope>NUCLEOTIDE SEQUENCE [LARGE SCALE GENOMIC DNA]</scope>
    <source>
        <tissue evidence="6">Whole larvae</tissue>
    </source>
</reference>
<dbReference type="Pfam" id="PF06462">
    <property type="entry name" value="Hyd_WA"/>
    <property type="match status" value="6"/>
</dbReference>
<feature type="domain" description="Galectin" evidence="5">
    <location>
        <begin position="823"/>
        <end position="962"/>
    </location>
</feature>
<name>A0A0M4E9M7_DROBS</name>
<evidence type="ECO:0000256" key="2">
    <source>
        <dbReference type="ARBA" id="ARBA00022734"/>
    </source>
</evidence>
<dbReference type="InterPro" id="IPR013320">
    <property type="entry name" value="ConA-like_dom_sf"/>
</dbReference>
<dbReference type="InterPro" id="IPR010482">
    <property type="entry name" value="TECPR1-like_DysF"/>
</dbReference>
<evidence type="ECO:0000256" key="4">
    <source>
        <dbReference type="SAM" id="MobiDB-lite"/>
    </source>
</evidence>
<dbReference type="FunFam" id="2.60.120.200:FF:000287">
    <property type="entry name" value="tectonin beta-propeller repeat-containing protein"/>
    <property type="match status" value="1"/>
</dbReference>
<dbReference type="InterPro" id="IPR006614">
    <property type="entry name" value="Peroxin/Ferlin"/>
</dbReference>
<sequence length="1356" mass="150406">MPSSLLFATSSEGRVHTLSTSSTGWREFPYLGLEFKKINAVPNYMWAIGGDRQVYVHVHGLDVPIRVKEESYENERWLPIEGFSKTLLPTDRYKYSSVDGSIERSVDKIRLPSMAWQWDGDWHLDLELDGQQLAEDGWMYALDFPATYSAKKSWNSYVRRRKWIRYRRYAALNSWCAVAPLHKDPTQEPFIDVAIGGTQVPNARAGTLCVWAITAHGRAMFRSGVTAYSPEGLAWTAINTPTGSELAQISVGPTGLIWAVLYNGRVIVRTGVTRDNLAGEAWLDVKTPVAVNGQTDTPRGLRILQVSVGTDAVWCITNDNHAWFRRGIKGAAAGISEDAAIGKGWVEMVGNLSMISVAPNDQVFAVGAADRAIYYRSGASAADPTGKKWLKIQCPMQISRSSSSLSIVSRKSGGSSSTPGSKHQSFSNLYSKEKEKGVVETCALIETVTTHSSSSSNNGLNSRLKNERWKLSADSPPTIGSLNLNERHKQRSTVLRETSAHASSAPAADIAEITGKFETQLKNPRAWSPVRSVGSVVGMEAHPESDSAVFESESAHGSDAFLGEDDHNGSQFWTECAVMWSCVATGAVNVDANNIPNWFNDHLNNDGKTDTNPNWRNHILDKLKNRQQRLAKMQQTRHFEKAVELSSWVKSAEARYQHPAGDYEDCLIELEWVSGSSCNSSLDKESDNDSDSGTFSVLSPDGASTKIQFTLSDITCVQCCSEPGAPRLAIHALHLPLGSSPVKLQFDSDAEMEDWLSHLSSVCSQINMLMGKPASNAIWATSELGDVFVFDAANMKAQQLERCTDGHAQYVERMDLSTCETPYYNKLYNGMPIGSELEIMGCVYDDADQIRFDLQCHSNVKALPHRVEKYRVIALHLNPRFNERTTVLNSMVDSEWLEEQRNDQMAFAPGATFTVKIRALTQYYQIEINHKPYANYKYRADPAAVTCLYVSGLVKLFNVSYRSPSLIVSMQQMHWRQIGGHIKRIYNSGVDVVWGIACDNTAWAYNGGWGGMFLKGLEGSGKINPMTDTHTYYVYENQRWNPISGFTAKSLPTDRHMWSDASGRQKRSKEHTKLLSTHCEWISDWAIDYNIPGGADKEGWQYAIDFPATYHARKKLTDCVRRRRWFKKCRLSSSGPWQELSHSKILDAALQVLDDDVDSAVNVDDMPVAAWAIASNGDVLVRHGVSTLNPRGDTWEHIVSDQPLIGISVTPSGQVWAVARNGMIFFRYGVSKLNSSGDAWQQVEAPAGVTFKAISAGRAGIWALDNQQRLAVRREISRTFPEGSHWQFLPNAASVAPHTDTHCGFRAVSVGSEVWAISLNGIICRRCGITNENPAGAGWNMGIAGQWQNVSVEGYM</sequence>
<dbReference type="GO" id="GO:0005737">
    <property type="term" value="C:cytoplasm"/>
    <property type="evidence" value="ECO:0007669"/>
    <property type="project" value="UniProtKB-ARBA"/>
</dbReference>
<dbReference type="OMA" id="CPMQISR"/>
<dbReference type="SMART" id="SM00706">
    <property type="entry name" value="TECPR"/>
    <property type="match status" value="9"/>
</dbReference>
<dbReference type="InterPro" id="IPR051513">
    <property type="entry name" value="Tectonin_beta-prop"/>
</dbReference>
<organism evidence="6 7">
    <name type="scientific">Drosophila busckii</name>
    <name type="common">Fruit fly</name>
    <dbReference type="NCBI Taxonomy" id="30019"/>
    <lineage>
        <taxon>Eukaryota</taxon>
        <taxon>Metazoa</taxon>
        <taxon>Ecdysozoa</taxon>
        <taxon>Arthropoda</taxon>
        <taxon>Hexapoda</taxon>
        <taxon>Insecta</taxon>
        <taxon>Pterygota</taxon>
        <taxon>Neoptera</taxon>
        <taxon>Endopterygota</taxon>
        <taxon>Diptera</taxon>
        <taxon>Brachycera</taxon>
        <taxon>Muscomorpha</taxon>
        <taxon>Ephydroidea</taxon>
        <taxon>Drosophilidae</taxon>
        <taxon>Drosophila</taxon>
    </lineage>
</organism>
<dbReference type="SMART" id="SM00276">
    <property type="entry name" value="GLECT"/>
    <property type="match status" value="1"/>
</dbReference>
<feature type="compositionally biased region" description="Low complexity" evidence="4">
    <location>
        <begin position="403"/>
        <end position="421"/>
    </location>
</feature>
<gene>
    <name evidence="6" type="ORF">Dbus_chr3Lg994</name>
</gene>
<dbReference type="GO" id="GO:0098588">
    <property type="term" value="C:bounding membrane of organelle"/>
    <property type="evidence" value="ECO:0007669"/>
    <property type="project" value="UniProtKB-ARBA"/>
</dbReference>
<feature type="region of interest" description="Disordered" evidence="4">
    <location>
        <begin position="403"/>
        <end position="429"/>
    </location>
</feature>
<keyword evidence="3" id="KW-0677">Repeat</keyword>
<dbReference type="SMART" id="SM00908">
    <property type="entry name" value="Gal-bind_lectin"/>
    <property type="match status" value="1"/>
</dbReference>
<accession>A0A0M4E9M7</accession>
<dbReference type="GO" id="GO:0030246">
    <property type="term" value="F:carbohydrate binding"/>
    <property type="evidence" value="ECO:0007669"/>
    <property type="project" value="UniProtKB-KW"/>
</dbReference>
<comment type="similarity">
    <text evidence="1">Belongs to the TECPR1 family.</text>
</comment>
<dbReference type="InterPro" id="IPR006624">
    <property type="entry name" value="Beta-propeller_rpt_TECPR"/>
</dbReference>
<proteinExistence type="inferred from homology"/>
<dbReference type="Gene3D" id="2.60.120.200">
    <property type="match status" value="1"/>
</dbReference>
<dbReference type="InterPro" id="IPR001079">
    <property type="entry name" value="Galectin_CRD"/>
</dbReference>
<evidence type="ECO:0000256" key="3">
    <source>
        <dbReference type="ARBA" id="ARBA00022737"/>
    </source>
</evidence>
<dbReference type="PANTHER" id="PTHR23250">
    <property type="entry name" value="DYSFERLIN-RELATED"/>
    <property type="match status" value="1"/>
</dbReference>
<evidence type="ECO:0000259" key="5">
    <source>
        <dbReference type="PROSITE" id="PS51304"/>
    </source>
</evidence>
<evidence type="ECO:0000313" key="6">
    <source>
        <dbReference type="EMBL" id="ALC43828.1"/>
    </source>
</evidence>